<dbReference type="EMBL" id="LS483400">
    <property type="protein sequence ID" value="SQG50408.1"/>
    <property type="molecule type" value="Genomic_DNA"/>
</dbReference>
<dbReference type="InterPro" id="IPR050699">
    <property type="entry name" value="RNA-DNA_Helicase"/>
</dbReference>
<dbReference type="Pfam" id="PF00270">
    <property type="entry name" value="DEAD"/>
    <property type="match status" value="1"/>
</dbReference>
<keyword evidence="2" id="KW-0378">Hydrolase</keyword>
<accession>A0ABD7MRH0</accession>
<gene>
    <name evidence="7" type="ORF">NCTC7908_00565</name>
</gene>
<dbReference type="SUPFAM" id="SSF52540">
    <property type="entry name" value="P-loop containing nucleoside triphosphate hydrolases"/>
    <property type="match status" value="1"/>
</dbReference>
<dbReference type="InterPro" id="IPR011545">
    <property type="entry name" value="DEAD/DEAH_box_helicase_dom"/>
</dbReference>
<protein>
    <submittedName>
        <fullName evidence="7">Helicase C-terminal domain-containing protein</fullName>
    </submittedName>
</protein>
<keyword evidence="4" id="KW-0067">ATP-binding</keyword>
<dbReference type="PANTHER" id="PTHR12131:SF1">
    <property type="entry name" value="ATP-DEPENDENT RNA HELICASE SUPV3L1, MITOCHONDRIAL-RELATED"/>
    <property type="match status" value="1"/>
</dbReference>
<evidence type="ECO:0000256" key="4">
    <source>
        <dbReference type="ARBA" id="ARBA00022840"/>
    </source>
</evidence>
<dbReference type="SMART" id="SM00490">
    <property type="entry name" value="HELICc"/>
    <property type="match status" value="1"/>
</dbReference>
<feature type="domain" description="Helicase C-terminal" evidence="6">
    <location>
        <begin position="300"/>
        <end position="447"/>
    </location>
</feature>
<dbReference type="InterPro" id="IPR027417">
    <property type="entry name" value="P-loop_NTPase"/>
</dbReference>
<organism evidence="7 8">
    <name type="scientific">Corynebacterium ulcerans</name>
    <dbReference type="NCBI Taxonomy" id="65058"/>
    <lineage>
        <taxon>Bacteria</taxon>
        <taxon>Bacillati</taxon>
        <taxon>Actinomycetota</taxon>
        <taxon>Actinomycetes</taxon>
        <taxon>Mycobacteriales</taxon>
        <taxon>Corynebacteriaceae</taxon>
        <taxon>Corynebacterium</taxon>
    </lineage>
</organism>
<proteinExistence type="predicted"/>
<keyword evidence="3 7" id="KW-0347">Helicase</keyword>
<dbReference type="PANTHER" id="PTHR12131">
    <property type="entry name" value="ATP-DEPENDENT RNA AND DNA HELICASE"/>
    <property type="match status" value="1"/>
</dbReference>
<evidence type="ECO:0000259" key="5">
    <source>
        <dbReference type="PROSITE" id="PS51192"/>
    </source>
</evidence>
<evidence type="ECO:0000313" key="7">
    <source>
        <dbReference type="EMBL" id="SQG50408.1"/>
    </source>
</evidence>
<sequence length="888" mass="99391">MNTLFPPCFVMSYSYSPIFLSVLSACDTCFSTRQQTRLGLITVNLTQMLPDLEEVPSSLLDDAIFDSFLGWTKAKGISLYPAQEEAALGILAGDNVILATPTGSGKSMVATAAHFIAMARGQRSFYTAPIKALVSEKFFALCDIFGPESVGMMTGDATVNGNAPIICATAEIVANIALRDGARADIDQVIMDEFHYYSEPGRGWAWQVPLLELPRAQFLLMSATLGDTSFLEKDLEQRTGRDTQLVSGSTRPVPLEFSYVYTPIHETIEDLLSTGKAPIYVVHFTQREAIERAQSLTSMTIIDNDAKEKIVQEIGDFKFTTTFGHVLSKLLRRGIGVHHAGMLPKYRRLVEKLSQTGLLRVICGTDTLGVGINVPIRTVLFTGLAKFDGTKQRILASREFHQIAGRAGRAGFDTVGSVVIEAPEFEIENWRLRQRAGSDPKKLKKLRKKSARDGDVVWGERTYERLSTAEPEHLQSQFRVSNSMLLNIISRPGDGYMHLKQLLRNNHDSREKQNKDILTCLELFRGLLNAGIVEKLETPDETGRYYAITQELQRDFALNQPLAPFALASLELLDRQSDTFVLDVISTFEAILDDPRQVLIAQQKEARATEIAALKAEGVDYTERMKLIEDITWPKPLEDELENAFEIYAQGHPWAKEFELSPKSVVRDMIEHGMTFSDLIATYGLARSEGVVLRYLTDAWRTLQHSVPAEYRTEELDDVIIWLGEVVRQVDSSLVDEWAQMADPDAPISQETLERELAFGVEDPTALTANRRAFTIMVRNTMFRLVQLFADEKEDELKEMLAYLSEVPDFGVALDDYFDEYSDLDTGPEARGREYFLVQASGREWQVRQIIKDPAGDNAFAFVGTVDLDASDAAGEVRFSQLALDYAH</sequence>
<dbReference type="GO" id="GO:0004386">
    <property type="term" value="F:helicase activity"/>
    <property type="evidence" value="ECO:0007669"/>
    <property type="project" value="UniProtKB-KW"/>
</dbReference>
<feature type="domain" description="Helicase ATP-binding" evidence="5">
    <location>
        <begin position="87"/>
        <end position="243"/>
    </location>
</feature>
<dbReference type="PROSITE" id="PS51192">
    <property type="entry name" value="HELICASE_ATP_BIND_1"/>
    <property type="match status" value="1"/>
</dbReference>
<dbReference type="InterPro" id="IPR014001">
    <property type="entry name" value="Helicase_ATP-bd"/>
</dbReference>
<dbReference type="InterPro" id="IPR001650">
    <property type="entry name" value="Helicase_C-like"/>
</dbReference>
<dbReference type="SMART" id="SM00487">
    <property type="entry name" value="DEXDc"/>
    <property type="match status" value="1"/>
</dbReference>
<keyword evidence="1" id="KW-0547">Nucleotide-binding</keyword>
<name>A0ABD7MRH0_CORUL</name>
<evidence type="ECO:0000313" key="8">
    <source>
        <dbReference type="Proteomes" id="UP000248741"/>
    </source>
</evidence>
<dbReference type="GO" id="GO:0016787">
    <property type="term" value="F:hydrolase activity"/>
    <property type="evidence" value="ECO:0007669"/>
    <property type="project" value="UniProtKB-KW"/>
</dbReference>
<dbReference type="AlphaFoldDB" id="A0ABD7MRH0"/>
<evidence type="ECO:0000256" key="2">
    <source>
        <dbReference type="ARBA" id="ARBA00022801"/>
    </source>
</evidence>
<dbReference type="PROSITE" id="PS51194">
    <property type="entry name" value="HELICASE_CTER"/>
    <property type="match status" value="1"/>
</dbReference>
<evidence type="ECO:0000256" key="1">
    <source>
        <dbReference type="ARBA" id="ARBA00022741"/>
    </source>
</evidence>
<dbReference type="Pfam" id="PF12029">
    <property type="entry name" value="DUF3516"/>
    <property type="match status" value="1"/>
</dbReference>
<dbReference type="GO" id="GO:0005524">
    <property type="term" value="F:ATP binding"/>
    <property type="evidence" value="ECO:0007669"/>
    <property type="project" value="UniProtKB-KW"/>
</dbReference>
<reference evidence="7 8" key="1">
    <citation type="submission" date="2018-06" db="EMBL/GenBank/DDBJ databases">
        <authorList>
            <consortium name="Pathogen Informatics"/>
            <person name="Doyle S."/>
        </authorList>
    </citation>
    <scope>NUCLEOTIDE SEQUENCE [LARGE SCALE GENOMIC DNA]</scope>
    <source>
        <strain evidence="7 8">NCTC7908</strain>
    </source>
</reference>
<dbReference type="InterPro" id="IPR021904">
    <property type="entry name" value="DUF3516"/>
</dbReference>
<dbReference type="Gene3D" id="3.40.50.300">
    <property type="entry name" value="P-loop containing nucleotide triphosphate hydrolases"/>
    <property type="match status" value="2"/>
</dbReference>
<evidence type="ECO:0000259" key="6">
    <source>
        <dbReference type="PROSITE" id="PS51194"/>
    </source>
</evidence>
<dbReference type="Proteomes" id="UP000248741">
    <property type="component" value="Chromosome 1"/>
</dbReference>
<evidence type="ECO:0000256" key="3">
    <source>
        <dbReference type="ARBA" id="ARBA00022806"/>
    </source>
</evidence>
<dbReference type="Pfam" id="PF00271">
    <property type="entry name" value="Helicase_C"/>
    <property type="match status" value="1"/>
</dbReference>